<sequence>MNDPRLNNLFKWGVENSDASRNDPTANTGSRTQLDPEALKQVLFPSSGSGQGPRSDPEWMTHYMDVVSNKDPTATEKAQALEHFEELIANLDNANSMTLAHWNALVEELKNEDRDVRLWAAWCCDTAVQNNVKTQERLLGVGAIPVLSKMATEDKDKDVRKKAIKALSSAVTNFQPSLDATVDNMPAEFRPSGKLDASDMDSVNTLIGKLRDSNK</sequence>
<evidence type="ECO:0000313" key="1">
    <source>
        <dbReference type="EMBL" id="KAF2471164.1"/>
    </source>
</evidence>
<protein>
    <submittedName>
        <fullName evidence="1">Hsp70 nucleotide exchange factor</fullName>
    </submittedName>
</protein>
<gene>
    <name evidence="1" type="ORF">BDR25DRAFT_303286</name>
</gene>
<keyword evidence="2" id="KW-1185">Reference proteome</keyword>
<dbReference type="EMBL" id="MU003505">
    <property type="protein sequence ID" value="KAF2471164.1"/>
    <property type="molecule type" value="Genomic_DNA"/>
</dbReference>
<comment type="caution">
    <text evidence="1">The sequence shown here is derived from an EMBL/GenBank/DDBJ whole genome shotgun (WGS) entry which is preliminary data.</text>
</comment>
<dbReference type="Proteomes" id="UP000799755">
    <property type="component" value="Unassembled WGS sequence"/>
</dbReference>
<proteinExistence type="predicted"/>
<reference evidence="1" key="1">
    <citation type="journal article" date="2020" name="Stud. Mycol.">
        <title>101 Dothideomycetes genomes: a test case for predicting lifestyles and emergence of pathogens.</title>
        <authorList>
            <person name="Haridas S."/>
            <person name="Albert R."/>
            <person name="Binder M."/>
            <person name="Bloem J."/>
            <person name="Labutti K."/>
            <person name="Salamov A."/>
            <person name="Andreopoulos B."/>
            <person name="Baker S."/>
            <person name="Barry K."/>
            <person name="Bills G."/>
            <person name="Bluhm B."/>
            <person name="Cannon C."/>
            <person name="Castanera R."/>
            <person name="Culley D."/>
            <person name="Daum C."/>
            <person name="Ezra D."/>
            <person name="Gonzalez J."/>
            <person name="Henrissat B."/>
            <person name="Kuo A."/>
            <person name="Liang C."/>
            <person name="Lipzen A."/>
            <person name="Lutzoni F."/>
            <person name="Magnuson J."/>
            <person name="Mondo S."/>
            <person name="Nolan M."/>
            <person name="Ohm R."/>
            <person name="Pangilinan J."/>
            <person name="Park H.-J."/>
            <person name="Ramirez L."/>
            <person name="Alfaro M."/>
            <person name="Sun H."/>
            <person name="Tritt A."/>
            <person name="Yoshinaga Y."/>
            <person name="Zwiers L.-H."/>
            <person name="Turgeon B."/>
            <person name="Goodwin S."/>
            <person name="Spatafora J."/>
            <person name="Crous P."/>
            <person name="Grigoriev I."/>
        </authorList>
    </citation>
    <scope>NUCLEOTIDE SEQUENCE</scope>
    <source>
        <strain evidence="1">ATCC 200398</strain>
    </source>
</reference>
<accession>A0ACB6QVY4</accession>
<organism evidence="1 2">
    <name type="scientific">Lindgomyces ingoldianus</name>
    <dbReference type="NCBI Taxonomy" id="673940"/>
    <lineage>
        <taxon>Eukaryota</taxon>
        <taxon>Fungi</taxon>
        <taxon>Dikarya</taxon>
        <taxon>Ascomycota</taxon>
        <taxon>Pezizomycotina</taxon>
        <taxon>Dothideomycetes</taxon>
        <taxon>Pleosporomycetidae</taxon>
        <taxon>Pleosporales</taxon>
        <taxon>Lindgomycetaceae</taxon>
        <taxon>Lindgomyces</taxon>
    </lineage>
</organism>
<evidence type="ECO:0000313" key="2">
    <source>
        <dbReference type="Proteomes" id="UP000799755"/>
    </source>
</evidence>
<name>A0ACB6QVY4_9PLEO</name>